<proteinExistence type="predicted"/>
<evidence type="ECO:0000313" key="2">
    <source>
        <dbReference type="Proteomes" id="UP001556367"/>
    </source>
</evidence>
<organism evidence="1 2">
    <name type="scientific">Hohenbuehelia grisea</name>
    <dbReference type="NCBI Taxonomy" id="104357"/>
    <lineage>
        <taxon>Eukaryota</taxon>
        <taxon>Fungi</taxon>
        <taxon>Dikarya</taxon>
        <taxon>Basidiomycota</taxon>
        <taxon>Agaricomycotina</taxon>
        <taxon>Agaricomycetes</taxon>
        <taxon>Agaricomycetidae</taxon>
        <taxon>Agaricales</taxon>
        <taxon>Pleurotineae</taxon>
        <taxon>Pleurotaceae</taxon>
        <taxon>Hohenbuehelia</taxon>
    </lineage>
</organism>
<evidence type="ECO:0000313" key="1">
    <source>
        <dbReference type="EMBL" id="KAL0956945.1"/>
    </source>
</evidence>
<comment type="caution">
    <text evidence="1">The sequence shown here is derived from an EMBL/GenBank/DDBJ whole genome shotgun (WGS) entry which is preliminary data.</text>
</comment>
<gene>
    <name evidence="1" type="ORF">HGRIS_003047</name>
</gene>
<dbReference type="Proteomes" id="UP001556367">
    <property type="component" value="Unassembled WGS sequence"/>
</dbReference>
<protein>
    <submittedName>
        <fullName evidence="1">Uncharacterized protein</fullName>
    </submittedName>
</protein>
<reference evidence="2" key="1">
    <citation type="submission" date="2024-06" db="EMBL/GenBank/DDBJ databases">
        <title>Multi-omics analyses provide insights into the biosynthesis of the anticancer antibiotic pleurotin in Hohenbuehelia grisea.</title>
        <authorList>
            <person name="Weaver J.A."/>
            <person name="Alberti F."/>
        </authorList>
    </citation>
    <scope>NUCLEOTIDE SEQUENCE [LARGE SCALE GENOMIC DNA]</scope>
    <source>
        <strain evidence="2">T-177</strain>
    </source>
</reference>
<accession>A0ABR3JMA6</accession>
<dbReference type="EMBL" id="JASNQZ010000006">
    <property type="protein sequence ID" value="KAL0956945.1"/>
    <property type="molecule type" value="Genomic_DNA"/>
</dbReference>
<sequence length="105" mass="11329">MPGLSVRKLKSLLSVHKHALPHEERGKACLLLPALGRYAYVVIGARMGVGRGRVGEKLNIKEERAGQVSARKASHGDFALPRMSSSNPRYPSKDTMCMCVGASAL</sequence>
<keyword evidence="2" id="KW-1185">Reference proteome</keyword>
<name>A0ABR3JMA6_9AGAR</name>